<reference evidence="2 3" key="1">
    <citation type="submission" date="2012-11" db="EMBL/GenBank/DDBJ databases">
        <title>Whole genome sequence of Gluconacetobacter xylinus NBRC 13693.</title>
        <authorList>
            <person name="Azuma Y."/>
            <person name="Higashiura N."/>
            <person name="Hirakawa H."/>
            <person name="Matsushita K."/>
        </authorList>
    </citation>
    <scope>NUCLEOTIDE SEQUENCE [LARGE SCALE GENOMIC DNA]</scope>
    <source>
        <strain evidence="2 3">NBRC 13693</strain>
    </source>
</reference>
<evidence type="ECO:0000313" key="3">
    <source>
        <dbReference type="Proteomes" id="UP000032683"/>
    </source>
</evidence>
<dbReference type="AlphaFoldDB" id="A0A0D6QCE2"/>
<feature type="region of interest" description="Disordered" evidence="1">
    <location>
        <begin position="1"/>
        <end position="21"/>
    </location>
</feature>
<dbReference type="EMBL" id="BANJ01000118">
    <property type="protein sequence ID" value="GAO01095.1"/>
    <property type="molecule type" value="Genomic_DNA"/>
</dbReference>
<evidence type="ECO:0000256" key="1">
    <source>
        <dbReference type="SAM" id="MobiDB-lite"/>
    </source>
</evidence>
<comment type="caution">
    <text evidence="2">The sequence shown here is derived from an EMBL/GenBank/DDBJ whole genome shotgun (WGS) entry which is preliminary data.</text>
</comment>
<sequence length="80" mass="9006">MLLADPRASIRPPSDRAGLPPVGLVQKKQQDRAAEINAPPADEGADREALLRDTLRRKAEADANRLQDMIRRNKEYWSKS</sequence>
<evidence type="ECO:0000313" key="2">
    <source>
        <dbReference type="EMBL" id="GAO01095.1"/>
    </source>
</evidence>
<gene>
    <name evidence="2" type="ORF">Gxy13693_119_003</name>
</gene>
<dbReference type="Proteomes" id="UP000032683">
    <property type="component" value="Unassembled WGS sequence"/>
</dbReference>
<name>A0A0D6QCE2_KOMXY</name>
<protein>
    <submittedName>
        <fullName evidence="2">Uncharacterized protein</fullName>
    </submittedName>
</protein>
<proteinExistence type="predicted"/>
<organism evidence="2 3">
    <name type="scientific">Komagataeibacter xylinus NBRC 13693</name>
    <dbReference type="NCBI Taxonomy" id="1234668"/>
    <lineage>
        <taxon>Bacteria</taxon>
        <taxon>Pseudomonadati</taxon>
        <taxon>Pseudomonadota</taxon>
        <taxon>Alphaproteobacteria</taxon>
        <taxon>Acetobacterales</taxon>
        <taxon>Acetobacteraceae</taxon>
        <taxon>Komagataeibacter</taxon>
    </lineage>
</organism>
<accession>A0A0D6QCE2</accession>